<name>A0A7R9IQ11_9NEOP</name>
<sequence length="129" mass="14529">MICHKPVEFGNLQAHNGLPAACTSWDDTLPLEVKAPGIQLPQKVILLQPGDQPNREPYSKRPDAKRGRTRKSSFWLAGHVFDSCGQLTRARCSFRRVLLWRAEVPNLDMFVADHVVPGSSKQFLKPPRT</sequence>
<evidence type="ECO:0000313" key="2">
    <source>
        <dbReference type="EMBL" id="CAD7462271.1"/>
    </source>
</evidence>
<organism evidence="2">
    <name type="scientific">Timema tahoe</name>
    <dbReference type="NCBI Taxonomy" id="61484"/>
    <lineage>
        <taxon>Eukaryota</taxon>
        <taxon>Metazoa</taxon>
        <taxon>Ecdysozoa</taxon>
        <taxon>Arthropoda</taxon>
        <taxon>Hexapoda</taxon>
        <taxon>Insecta</taxon>
        <taxon>Pterygota</taxon>
        <taxon>Neoptera</taxon>
        <taxon>Polyneoptera</taxon>
        <taxon>Phasmatodea</taxon>
        <taxon>Timematodea</taxon>
        <taxon>Timematoidea</taxon>
        <taxon>Timematidae</taxon>
        <taxon>Timema</taxon>
    </lineage>
</organism>
<dbReference type="EMBL" id="OE005834">
    <property type="protein sequence ID" value="CAD7462271.1"/>
    <property type="molecule type" value="Genomic_DNA"/>
</dbReference>
<gene>
    <name evidence="2" type="ORF">TTEB3V08_LOCUS10165</name>
</gene>
<protein>
    <submittedName>
        <fullName evidence="2">Uncharacterized protein</fullName>
    </submittedName>
</protein>
<dbReference type="AlphaFoldDB" id="A0A7R9IQ11"/>
<feature type="region of interest" description="Disordered" evidence="1">
    <location>
        <begin position="44"/>
        <end position="69"/>
    </location>
</feature>
<feature type="compositionally biased region" description="Basic and acidic residues" evidence="1">
    <location>
        <begin position="53"/>
        <end position="66"/>
    </location>
</feature>
<accession>A0A7R9IQ11</accession>
<proteinExistence type="predicted"/>
<reference evidence="2" key="1">
    <citation type="submission" date="2020-11" db="EMBL/GenBank/DDBJ databases">
        <authorList>
            <person name="Tran Van P."/>
        </authorList>
    </citation>
    <scope>NUCLEOTIDE SEQUENCE</scope>
</reference>
<evidence type="ECO:0000256" key="1">
    <source>
        <dbReference type="SAM" id="MobiDB-lite"/>
    </source>
</evidence>